<keyword evidence="5" id="KW-0378">Hydrolase</keyword>
<dbReference type="EC" id="3.6.1.1" evidence="3"/>
<evidence type="ECO:0000313" key="7">
    <source>
        <dbReference type="EMBL" id="CAD9326896.1"/>
    </source>
</evidence>
<evidence type="ECO:0000256" key="3">
    <source>
        <dbReference type="ARBA" id="ARBA00012146"/>
    </source>
</evidence>
<dbReference type="PROSITE" id="PS00387">
    <property type="entry name" value="PPASE"/>
    <property type="match status" value="1"/>
</dbReference>
<dbReference type="Gene3D" id="3.90.80.10">
    <property type="entry name" value="Inorganic pyrophosphatase"/>
    <property type="match status" value="1"/>
</dbReference>
<dbReference type="InterPro" id="IPR036649">
    <property type="entry name" value="Pyrophosphatase_sf"/>
</dbReference>
<dbReference type="PANTHER" id="PTHR10286">
    <property type="entry name" value="INORGANIC PYROPHOSPHATASE"/>
    <property type="match status" value="1"/>
</dbReference>
<evidence type="ECO:0000256" key="5">
    <source>
        <dbReference type="ARBA" id="ARBA00022801"/>
    </source>
</evidence>
<sequence length="333" mass="36477">MLSPSRRVMVSTTTCLSSTRIRTRGFSRLGCLASLQQSAGLPVAVKDDSTSSSLSSSQRIGKMKLSLAPLALVAFPAVAAWSPAATFGATRSYSVATILNAYSTEVAGEAETESYRLGFKSDDAVISPWHDIPLEGKDGAYNMVVEIPKYTKAKMEVATKEENNPIAQDIKKGKLRDYHGPIFWNYGCLPQTWEDPNEEHPELKVFGDDDPIDVVEIGSKAIDSGSVVEVKALGCIAMIDDGELDWKVIGIATDDPLAAEYNDIDDVPDAVLSGVREWFRWYKTPDDKPLNGFGFDEKYLNAEETKKVIEETHGSWKKLRSGDTDAGKLWVGN</sequence>
<comment type="similarity">
    <text evidence="2">Belongs to the PPase family.</text>
</comment>
<keyword evidence="6" id="KW-0460">Magnesium</keyword>
<dbReference type="GO" id="GO:0006796">
    <property type="term" value="P:phosphate-containing compound metabolic process"/>
    <property type="evidence" value="ECO:0007669"/>
    <property type="project" value="InterPro"/>
</dbReference>
<dbReference type="AlphaFoldDB" id="A0A6U3R8Z1"/>
<dbReference type="InterPro" id="IPR008162">
    <property type="entry name" value="Pyrophosphatase"/>
</dbReference>
<dbReference type="GO" id="GO:0005737">
    <property type="term" value="C:cytoplasm"/>
    <property type="evidence" value="ECO:0007669"/>
    <property type="project" value="InterPro"/>
</dbReference>
<dbReference type="EMBL" id="HBGN01014687">
    <property type="protein sequence ID" value="CAD9326896.1"/>
    <property type="molecule type" value="Transcribed_RNA"/>
</dbReference>
<dbReference type="GO" id="GO:0004427">
    <property type="term" value="F:inorganic diphosphate phosphatase activity"/>
    <property type="evidence" value="ECO:0007669"/>
    <property type="project" value="UniProtKB-EC"/>
</dbReference>
<accession>A0A6U3R8Z1</accession>
<dbReference type="CDD" id="cd00412">
    <property type="entry name" value="pyrophosphatase"/>
    <property type="match status" value="1"/>
</dbReference>
<dbReference type="EMBL" id="HBNS01002917">
    <property type="protein sequence ID" value="CAE4582651.1"/>
    <property type="molecule type" value="Transcribed_RNA"/>
</dbReference>
<proteinExistence type="inferred from homology"/>
<keyword evidence="4" id="KW-0479">Metal-binding</keyword>
<organism evidence="7">
    <name type="scientific">Ditylum brightwellii</name>
    <dbReference type="NCBI Taxonomy" id="49249"/>
    <lineage>
        <taxon>Eukaryota</taxon>
        <taxon>Sar</taxon>
        <taxon>Stramenopiles</taxon>
        <taxon>Ochrophyta</taxon>
        <taxon>Bacillariophyta</taxon>
        <taxon>Mediophyceae</taxon>
        <taxon>Lithodesmiophycidae</taxon>
        <taxon>Lithodesmiales</taxon>
        <taxon>Lithodesmiaceae</taxon>
        <taxon>Ditylum</taxon>
    </lineage>
</organism>
<protein>
    <recommendedName>
        <fullName evidence="3">inorganic diphosphatase</fullName>
        <ecNumber evidence="3">3.6.1.1</ecNumber>
    </recommendedName>
</protein>
<dbReference type="SUPFAM" id="SSF50324">
    <property type="entry name" value="Inorganic pyrophosphatase"/>
    <property type="match status" value="1"/>
</dbReference>
<evidence type="ECO:0000256" key="6">
    <source>
        <dbReference type="ARBA" id="ARBA00022842"/>
    </source>
</evidence>
<evidence type="ECO:0000313" key="8">
    <source>
        <dbReference type="EMBL" id="CAE4582651.1"/>
    </source>
</evidence>
<evidence type="ECO:0000256" key="2">
    <source>
        <dbReference type="ARBA" id="ARBA00006220"/>
    </source>
</evidence>
<reference evidence="7" key="1">
    <citation type="submission" date="2021-01" db="EMBL/GenBank/DDBJ databases">
        <authorList>
            <person name="Corre E."/>
            <person name="Pelletier E."/>
            <person name="Niang G."/>
            <person name="Scheremetjew M."/>
            <person name="Finn R."/>
            <person name="Kale V."/>
            <person name="Holt S."/>
            <person name="Cochrane G."/>
            <person name="Meng A."/>
            <person name="Brown T."/>
            <person name="Cohen L."/>
        </authorList>
    </citation>
    <scope>NUCLEOTIDE SEQUENCE</scope>
    <source>
        <strain evidence="8">GSO104</strain>
        <strain evidence="7">Pop2</strain>
    </source>
</reference>
<evidence type="ECO:0000256" key="1">
    <source>
        <dbReference type="ARBA" id="ARBA00001946"/>
    </source>
</evidence>
<gene>
    <name evidence="8" type="ORF">DBRI00130_LOCUS2347</name>
    <name evidence="7" type="ORF">DBRI1063_LOCUS9395</name>
</gene>
<evidence type="ECO:0000256" key="4">
    <source>
        <dbReference type="ARBA" id="ARBA00022723"/>
    </source>
</evidence>
<dbReference type="GO" id="GO:0000287">
    <property type="term" value="F:magnesium ion binding"/>
    <property type="evidence" value="ECO:0007669"/>
    <property type="project" value="InterPro"/>
</dbReference>
<comment type="cofactor">
    <cofactor evidence="1">
        <name>Mg(2+)</name>
        <dbReference type="ChEBI" id="CHEBI:18420"/>
    </cofactor>
</comment>
<name>A0A6U3R8Z1_9STRA</name>
<dbReference type="Pfam" id="PF00719">
    <property type="entry name" value="Pyrophosphatase"/>
    <property type="match status" value="1"/>
</dbReference>